<sequence>MAKVFTREEVAKHNTRQDCWVILGEAGAKKIYDVTPFLSEHPGGSDLVMEQAGQDANDEFEDIGHSADARKMLDKLLVGTLKEAEQGEKPAVATTEKANVPGSNSTLLIVSLLAILAGLYFQYASQQPEQSA</sequence>
<evidence type="ECO:0000256" key="7">
    <source>
        <dbReference type="ARBA" id="ARBA00038168"/>
    </source>
</evidence>
<evidence type="ECO:0000259" key="9">
    <source>
        <dbReference type="PROSITE" id="PS50255"/>
    </source>
</evidence>
<evidence type="ECO:0000256" key="5">
    <source>
        <dbReference type="ARBA" id="ARBA00023004"/>
    </source>
</evidence>
<dbReference type="GO" id="GO:0020037">
    <property type="term" value="F:heme binding"/>
    <property type="evidence" value="ECO:0007669"/>
    <property type="project" value="UniProtKB-UniRule"/>
</dbReference>
<keyword evidence="11" id="KW-1185">Reference proteome</keyword>
<evidence type="ECO:0000313" key="11">
    <source>
        <dbReference type="Proteomes" id="UP000481153"/>
    </source>
</evidence>
<dbReference type="GO" id="GO:0046872">
    <property type="term" value="F:metal ion binding"/>
    <property type="evidence" value="ECO:0007669"/>
    <property type="project" value="UniProtKB-UniRule"/>
</dbReference>
<dbReference type="SUPFAM" id="SSF55856">
    <property type="entry name" value="Cytochrome b5-like heme/steroid binding domain"/>
    <property type="match status" value="1"/>
</dbReference>
<feature type="domain" description="Cytochrome b5 heme-binding" evidence="9">
    <location>
        <begin position="2"/>
        <end position="82"/>
    </location>
</feature>
<accession>A0A6G0WQL9</accession>
<evidence type="ECO:0000256" key="4">
    <source>
        <dbReference type="ARBA" id="ARBA00022723"/>
    </source>
</evidence>
<dbReference type="InterPro" id="IPR050668">
    <property type="entry name" value="Cytochrome_b5"/>
</dbReference>
<dbReference type="Gene3D" id="3.10.120.10">
    <property type="entry name" value="Cytochrome b5-like heme/steroid binding domain"/>
    <property type="match status" value="1"/>
</dbReference>
<keyword evidence="6 8" id="KW-0472">Membrane</keyword>
<dbReference type="PROSITE" id="PS00191">
    <property type="entry name" value="CYTOCHROME_B5_1"/>
    <property type="match status" value="1"/>
</dbReference>
<keyword evidence="3 8" id="KW-0812">Transmembrane</keyword>
<dbReference type="PANTHER" id="PTHR19359">
    <property type="entry name" value="CYTOCHROME B5"/>
    <property type="match status" value="1"/>
</dbReference>
<dbReference type="VEuPathDB" id="FungiDB:AeMF1_006801"/>
<evidence type="ECO:0000256" key="3">
    <source>
        <dbReference type="ARBA" id="ARBA00022692"/>
    </source>
</evidence>
<proteinExistence type="inferred from homology"/>
<dbReference type="InterPro" id="IPR001199">
    <property type="entry name" value="Cyt_B5-like_heme/steroid-bd"/>
</dbReference>
<dbReference type="Pfam" id="PF00173">
    <property type="entry name" value="Cyt-b5"/>
    <property type="match status" value="1"/>
</dbReference>
<dbReference type="GO" id="GO:0016020">
    <property type="term" value="C:membrane"/>
    <property type="evidence" value="ECO:0007669"/>
    <property type="project" value="UniProtKB-SubCell"/>
</dbReference>
<keyword evidence="2 8" id="KW-0349">Heme</keyword>
<gene>
    <name evidence="10" type="ORF">Ae201684_012764</name>
</gene>
<dbReference type="SMART" id="SM01117">
    <property type="entry name" value="Cyt-b5"/>
    <property type="match status" value="1"/>
</dbReference>
<keyword evidence="4 8" id="KW-0479">Metal-binding</keyword>
<dbReference type="AlphaFoldDB" id="A0A6G0WQL9"/>
<name>A0A6G0WQL9_9STRA</name>
<protein>
    <recommendedName>
        <fullName evidence="9">Cytochrome b5 heme-binding domain-containing protein</fullName>
    </recommendedName>
</protein>
<dbReference type="Proteomes" id="UP000481153">
    <property type="component" value="Unassembled WGS sequence"/>
</dbReference>
<comment type="similarity">
    <text evidence="7 8">Belongs to the cytochrome b5 family.</text>
</comment>
<dbReference type="FunFam" id="3.10.120.10:FF:000002">
    <property type="entry name" value="Cytochrome b5 type B"/>
    <property type="match status" value="1"/>
</dbReference>
<reference evidence="10 11" key="1">
    <citation type="submission" date="2019-07" db="EMBL/GenBank/DDBJ databases">
        <title>Genomics analysis of Aphanomyces spp. identifies a new class of oomycete effector associated with host adaptation.</title>
        <authorList>
            <person name="Gaulin E."/>
        </authorList>
    </citation>
    <scope>NUCLEOTIDE SEQUENCE [LARGE SCALE GENOMIC DNA]</scope>
    <source>
        <strain evidence="10 11">ATCC 201684</strain>
    </source>
</reference>
<organism evidence="10 11">
    <name type="scientific">Aphanomyces euteiches</name>
    <dbReference type="NCBI Taxonomy" id="100861"/>
    <lineage>
        <taxon>Eukaryota</taxon>
        <taxon>Sar</taxon>
        <taxon>Stramenopiles</taxon>
        <taxon>Oomycota</taxon>
        <taxon>Saprolegniomycetes</taxon>
        <taxon>Saprolegniales</taxon>
        <taxon>Verrucalvaceae</taxon>
        <taxon>Aphanomyces</taxon>
    </lineage>
</organism>
<comment type="caution">
    <text evidence="10">The sequence shown here is derived from an EMBL/GenBank/DDBJ whole genome shotgun (WGS) entry which is preliminary data.</text>
</comment>
<evidence type="ECO:0000256" key="8">
    <source>
        <dbReference type="RuleBase" id="RU362121"/>
    </source>
</evidence>
<evidence type="ECO:0000256" key="1">
    <source>
        <dbReference type="ARBA" id="ARBA00004370"/>
    </source>
</evidence>
<dbReference type="InterPro" id="IPR036400">
    <property type="entry name" value="Cyt_B5-like_heme/steroid_sf"/>
</dbReference>
<dbReference type="PRINTS" id="PR00363">
    <property type="entry name" value="CYTOCHROMEB5"/>
</dbReference>
<dbReference type="EMBL" id="VJMJ01000162">
    <property type="protein sequence ID" value="KAF0729704.1"/>
    <property type="molecule type" value="Genomic_DNA"/>
</dbReference>
<evidence type="ECO:0000256" key="2">
    <source>
        <dbReference type="ARBA" id="ARBA00022617"/>
    </source>
</evidence>
<comment type="subcellular location">
    <subcellularLocation>
        <location evidence="1">Membrane</location>
    </subcellularLocation>
</comment>
<dbReference type="InterPro" id="IPR018506">
    <property type="entry name" value="Cyt_B5_heme-BS"/>
</dbReference>
<keyword evidence="8" id="KW-1133">Transmembrane helix</keyword>
<evidence type="ECO:0000313" key="10">
    <source>
        <dbReference type="EMBL" id="KAF0729704.1"/>
    </source>
</evidence>
<evidence type="ECO:0000256" key="6">
    <source>
        <dbReference type="ARBA" id="ARBA00023136"/>
    </source>
</evidence>
<keyword evidence="5 8" id="KW-0408">Iron</keyword>
<feature type="transmembrane region" description="Helical" evidence="8">
    <location>
        <begin position="106"/>
        <end position="123"/>
    </location>
</feature>
<dbReference type="PROSITE" id="PS50255">
    <property type="entry name" value="CYTOCHROME_B5_2"/>
    <property type="match status" value="1"/>
</dbReference>